<reference evidence="1" key="1">
    <citation type="submission" date="2019-08" db="EMBL/GenBank/DDBJ databases">
        <authorList>
            <person name="Kucharzyk K."/>
            <person name="Murdoch R.W."/>
            <person name="Higgins S."/>
            <person name="Loffler F."/>
        </authorList>
    </citation>
    <scope>NUCLEOTIDE SEQUENCE</scope>
</reference>
<protein>
    <submittedName>
        <fullName evidence="1">Uncharacterized protein</fullName>
    </submittedName>
</protein>
<proteinExistence type="predicted"/>
<comment type="caution">
    <text evidence="1">The sequence shown here is derived from an EMBL/GenBank/DDBJ whole genome shotgun (WGS) entry which is preliminary data.</text>
</comment>
<dbReference type="EMBL" id="VSSQ01059752">
    <property type="protein sequence ID" value="MPN13261.1"/>
    <property type="molecule type" value="Genomic_DNA"/>
</dbReference>
<organism evidence="1">
    <name type="scientific">bioreactor metagenome</name>
    <dbReference type="NCBI Taxonomy" id="1076179"/>
    <lineage>
        <taxon>unclassified sequences</taxon>
        <taxon>metagenomes</taxon>
        <taxon>ecological metagenomes</taxon>
    </lineage>
</organism>
<dbReference type="AlphaFoldDB" id="A0A645FFW9"/>
<evidence type="ECO:0000313" key="1">
    <source>
        <dbReference type="EMBL" id="MPN13261.1"/>
    </source>
</evidence>
<sequence length="110" mass="11460">MVMVAVPNEFATGVIVKVRFAPLPPKTILARGIMEVLFVETVICNSSSSTSINEKAIGPATWSSNIVISSRSLITGASGMGDTVNVKVLVVTAVGVPLWSSTVMVISDVP</sequence>
<gene>
    <name evidence="1" type="ORF">SDC9_160582</name>
</gene>
<name>A0A645FFW9_9ZZZZ</name>
<accession>A0A645FFW9</accession>